<evidence type="ECO:0000313" key="1">
    <source>
        <dbReference type="EMBL" id="KAH3850384.1"/>
    </source>
</evidence>
<comment type="caution">
    <text evidence="1">The sequence shown here is derived from an EMBL/GenBank/DDBJ whole genome shotgun (WGS) entry which is preliminary data.</text>
</comment>
<dbReference type="Proteomes" id="UP000828390">
    <property type="component" value="Unassembled WGS sequence"/>
</dbReference>
<dbReference type="EMBL" id="JAIWYP010000003">
    <property type="protein sequence ID" value="KAH3850384.1"/>
    <property type="molecule type" value="Genomic_DNA"/>
</dbReference>
<sequence>MLGHFNITDMMEEGPRVIVRLPNIRQAIISHPEPLLWFSTKRMELEIMWLELRIKFPLCRNGNGKYDDTDIIMQEIKRQLNEIVQVVRLRMLMEGSILNEQHIIFSRLLMYVIMN</sequence>
<organism evidence="1 2">
    <name type="scientific">Dreissena polymorpha</name>
    <name type="common">Zebra mussel</name>
    <name type="synonym">Mytilus polymorpha</name>
    <dbReference type="NCBI Taxonomy" id="45954"/>
    <lineage>
        <taxon>Eukaryota</taxon>
        <taxon>Metazoa</taxon>
        <taxon>Spiralia</taxon>
        <taxon>Lophotrochozoa</taxon>
        <taxon>Mollusca</taxon>
        <taxon>Bivalvia</taxon>
        <taxon>Autobranchia</taxon>
        <taxon>Heteroconchia</taxon>
        <taxon>Euheterodonta</taxon>
        <taxon>Imparidentia</taxon>
        <taxon>Neoheterodontei</taxon>
        <taxon>Myida</taxon>
        <taxon>Dreissenoidea</taxon>
        <taxon>Dreissenidae</taxon>
        <taxon>Dreissena</taxon>
    </lineage>
</organism>
<dbReference type="AlphaFoldDB" id="A0A9D4L339"/>
<reference evidence="1" key="1">
    <citation type="journal article" date="2019" name="bioRxiv">
        <title>The Genome of the Zebra Mussel, Dreissena polymorpha: A Resource for Invasive Species Research.</title>
        <authorList>
            <person name="McCartney M.A."/>
            <person name="Auch B."/>
            <person name="Kono T."/>
            <person name="Mallez S."/>
            <person name="Zhang Y."/>
            <person name="Obille A."/>
            <person name="Becker A."/>
            <person name="Abrahante J.E."/>
            <person name="Garbe J."/>
            <person name="Badalamenti J.P."/>
            <person name="Herman A."/>
            <person name="Mangelson H."/>
            <person name="Liachko I."/>
            <person name="Sullivan S."/>
            <person name="Sone E.D."/>
            <person name="Koren S."/>
            <person name="Silverstein K.A.T."/>
            <person name="Beckman K.B."/>
            <person name="Gohl D.M."/>
        </authorList>
    </citation>
    <scope>NUCLEOTIDE SEQUENCE</scope>
    <source>
        <strain evidence="1">Duluth1</strain>
        <tissue evidence="1">Whole animal</tissue>
    </source>
</reference>
<reference evidence="1" key="2">
    <citation type="submission" date="2020-11" db="EMBL/GenBank/DDBJ databases">
        <authorList>
            <person name="McCartney M.A."/>
            <person name="Auch B."/>
            <person name="Kono T."/>
            <person name="Mallez S."/>
            <person name="Becker A."/>
            <person name="Gohl D.M."/>
            <person name="Silverstein K.A.T."/>
            <person name="Koren S."/>
            <person name="Bechman K.B."/>
            <person name="Herman A."/>
            <person name="Abrahante J.E."/>
            <person name="Garbe J."/>
        </authorList>
    </citation>
    <scope>NUCLEOTIDE SEQUENCE</scope>
    <source>
        <strain evidence="1">Duluth1</strain>
        <tissue evidence="1">Whole animal</tissue>
    </source>
</reference>
<protein>
    <submittedName>
        <fullName evidence="1">Uncharacterized protein</fullName>
    </submittedName>
</protein>
<evidence type="ECO:0000313" key="2">
    <source>
        <dbReference type="Proteomes" id="UP000828390"/>
    </source>
</evidence>
<proteinExistence type="predicted"/>
<keyword evidence="2" id="KW-1185">Reference proteome</keyword>
<accession>A0A9D4L339</accession>
<gene>
    <name evidence="1" type="ORF">DPMN_092795</name>
</gene>
<name>A0A9D4L339_DREPO</name>